<sequence length="499" mass="54210">MASTIPPHFVLVPLSSQGHIIPTSDLACLLAERGARVSLVTTPGDAARLQGVADRARRAKLPLEIVELPFQPADDGVAPGSEGVDTVLRWFQSLYRLAGPLEDYVRALPRRPSCIVSDLLNPWTVGVARNVGVPRLVYATPSCFYSLCDLNVATHKDKPEDEFVVPGMPMRVELTKSTWPLAFFSPPSWEAFLEERNEGLRTADGVVVNSFLDIEGQFAECLEAALAMPVWVLGPFFLNNRDEEALAERTDQYKPSASMDENAVTAWLDDMAQRGVKVAYVNFGTVVGMCAGQLYEVGHGLEDSGTSFVWVVREEETATLEAREWLEALEARTAGRGLIVRGWAPQVAILSHPAVGGFVTHCGWNSLLESVTHGVPVVTWPKFADQILNERLAIDVLGIGAPVSATAPVVGQLSVLRADVARAVSDLMGDGEAAQERRRKAKQYGERAHAAMEKGGSSYQNLTKLVQSFAQSGGNGTRNTTPSIFSTSAMEPQEIQIER</sequence>
<keyword evidence="2" id="KW-1185">Reference proteome</keyword>
<organism evidence="1 2">
    <name type="scientific">Avena sativa</name>
    <name type="common">Oat</name>
    <dbReference type="NCBI Taxonomy" id="4498"/>
    <lineage>
        <taxon>Eukaryota</taxon>
        <taxon>Viridiplantae</taxon>
        <taxon>Streptophyta</taxon>
        <taxon>Embryophyta</taxon>
        <taxon>Tracheophyta</taxon>
        <taxon>Spermatophyta</taxon>
        <taxon>Magnoliopsida</taxon>
        <taxon>Liliopsida</taxon>
        <taxon>Poales</taxon>
        <taxon>Poaceae</taxon>
        <taxon>BOP clade</taxon>
        <taxon>Pooideae</taxon>
        <taxon>Poodae</taxon>
        <taxon>Poeae</taxon>
        <taxon>Poeae Chloroplast Group 1 (Aveneae type)</taxon>
        <taxon>Aveninae</taxon>
        <taxon>Avena</taxon>
    </lineage>
</organism>
<protein>
    <submittedName>
        <fullName evidence="1">Uncharacterized protein</fullName>
    </submittedName>
</protein>
<accession>A0ACD5Y0S2</accession>
<dbReference type="EnsemblPlants" id="AVESA.00010b.r2.5CG0884390.1">
    <property type="protein sequence ID" value="AVESA.00010b.r2.5CG0884390.1.CDS.1"/>
    <property type="gene ID" value="AVESA.00010b.r2.5CG0884390"/>
</dbReference>
<name>A0ACD5Y0S2_AVESA</name>
<reference evidence="1" key="2">
    <citation type="submission" date="2025-09" db="UniProtKB">
        <authorList>
            <consortium name="EnsemblPlants"/>
        </authorList>
    </citation>
    <scope>IDENTIFICATION</scope>
</reference>
<evidence type="ECO:0000313" key="2">
    <source>
        <dbReference type="Proteomes" id="UP001732700"/>
    </source>
</evidence>
<proteinExistence type="predicted"/>
<dbReference type="Proteomes" id="UP001732700">
    <property type="component" value="Chromosome 5C"/>
</dbReference>
<reference evidence="1" key="1">
    <citation type="submission" date="2021-05" db="EMBL/GenBank/DDBJ databases">
        <authorList>
            <person name="Scholz U."/>
            <person name="Mascher M."/>
            <person name="Fiebig A."/>
        </authorList>
    </citation>
    <scope>NUCLEOTIDE SEQUENCE [LARGE SCALE GENOMIC DNA]</scope>
</reference>
<evidence type="ECO:0000313" key="1">
    <source>
        <dbReference type="EnsemblPlants" id="AVESA.00010b.r2.5CG0884390.1.CDS.1"/>
    </source>
</evidence>